<dbReference type="Gene3D" id="3.30.530.20">
    <property type="match status" value="1"/>
</dbReference>
<reference evidence="2 3" key="1">
    <citation type="submission" date="2019-05" db="EMBL/GenBank/DDBJ databases">
        <title>Draft genome sequence of Actinomadura geliboluensis A8036.</title>
        <authorList>
            <person name="Saricaoglu S."/>
            <person name="Isik K."/>
        </authorList>
    </citation>
    <scope>NUCLEOTIDE SEQUENCE [LARGE SCALE GENOMIC DNA]</scope>
    <source>
        <strain evidence="2 3">A8036</strain>
    </source>
</reference>
<organism evidence="2 3">
    <name type="scientific">Actinomadura geliboluensis</name>
    <dbReference type="NCBI Taxonomy" id="882440"/>
    <lineage>
        <taxon>Bacteria</taxon>
        <taxon>Bacillati</taxon>
        <taxon>Actinomycetota</taxon>
        <taxon>Actinomycetes</taxon>
        <taxon>Streptosporangiales</taxon>
        <taxon>Thermomonosporaceae</taxon>
        <taxon>Actinomadura</taxon>
    </lineage>
</organism>
<dbReference type="InterPro" id="IPR010419">
    <property type="entry name" value="CO_DH_gsu"/>
</dbReference>
<evidence type="ECO:0000313" key="3">
    <source>
        <dbReference type="Proteomes" id="UP000305238"/>
    </source>
</evidence>
<sequence length="216" mass="22490">MRIENTFTVPVAVDEAWAVLLDVERVAPCMPGATLESVDGDVFTGRVKAKVGPVTLTYKGRAEFTSRDAATRTATLTAKGKDARGAGTAAAAVTVRLAGENGITRVQVHTDLDITGKPAQLGRGVITDVGNKIIGQFADALAEQLTAERPVADPRAAAAAQTTASPAGAGGGRHARPVDDSIDVLGLAGQSLLKRLLAALTRPFRRRRPAQERSTS</sequence>
<gene>
    <name evidence="2" type="ORF">ETD96_00590</name>
</gene>
<evidence type="ECO:0000313" key="2">
    <source>
        <dbReference type="EMBL" id="TMR42370.1"/>
    </source>
</evidence>
<proteinExistence type="predicted"/>
<dbReference type="OrthoDB" id="9808623at2"/>
<dbReference type="RefSeq" id="WP_138632265.1">
    <property type="nucleotide sequence ID" value="NZ_JASWDG010000005.1"/>
</dbReference>
<dbReference type="CDD" id="cd07823">
    <property type="entry name" value="SRPBCC_5"/>
    <property type="match status" value="1"/>
</dbReference>
<dbReference type="EMBL" id="VCKZ01000002">
    <property type="protein sequence ID" value="TMR42370.1"/>
    <property type="molecule type" value="Genomic_DNA"/>
</dbReference>
<dbReference type="SUPFAM" id="SSF55961">
    <property type="entry name" value="Bet v1-like"/>
    <property type="match status" value="1"/>
</dbReference>
<comment type="caution">
    <text evidence="2">The sequence shown here is derived from an EMBL/GenBank/DDBJ whole genome shotgun (WGS) entry which is preliminary data.</text>
</comment>
<dbReference type="PANTHER" id="PTHR38588:SF1">
    <property type="entry name" value="BLL0334 PROTEIN"/>
    <property type="match status" value="1"/>
</dbReference>
<dbReference type="PANTHER" id="PTHR38588">
    <property type="entry name" value="BLL0334 PROTEIN"/>
    <property type="match status" value="1"/>
</dbReference>
<feature type="compositionally biased region" description="Low complexity" evidence="1">
    <location>
        <begin position="152"/>
        <end position="167"/>
    </location>
</feature>
<dbReference type="AlphaFoldDB" id="A0A5S4HKH1"/>
<dbReference type="Proteomes" id="UP000305238">
    <property type="component" value="Unassembled WGS sequence"/>
</dbReference>
<protein>
    <submittedName>
        <fullName evidence="2">Carbon monoxide dehydrogenase</fullName>
    </submittedName>
</protein>
<evidence type="ECO:0000256" key="1">
    <source>
        <dbReference type="SAM" id="MobiDB-lite"/>
    </source>
</evidence>
<name>A0A5S4HKH1_9ACTN</name>
<dbReference type="Pfam" id="PF06240">
    <property type="entry name" value="COXG"/>
    <property type="match status" value="1"/>
</dbReference>
<accession>A0A5S4HKH1</accession>
<dbReference type="InterPro" id="IPR023393">
    <property type="entry name" value="START-like_dom_sf"/>
</dbReference>
<feature type="region of interest" description="Disordered" evidence="1">
    <location>
        <begin position="152"/>
        <end position="175"/>
    </location>
</feature>
<keyword evidence="3" id="KW-1185">Reference proteome</keyword>